<evidence type="ECO:0000256" key="4">
    <source>
        <dbReference type="ARBA" id="ARBA00023262"/>
    </source>
</evidence>
<keyword evidence="3" id="KW-0455">Luminescence</keyword>
<proteinExistence type="inferred from homology"/>
<evidence type="ECO:0000256" key="2">
    <source>
        <dbReference type="ARBA" id="ARBA00022991"/>
    </source>
</evidence>
<name>A0ABN8NCQ7_9CNID</name>
<organism evidence="6 7">
    <name type="scientific">Porites lobata</name>
    <dbReference type="NCBI Taxonomy" id="104759"/>
    <lineage>
        <taxon>Eukaryota</taxon>
        <taxon>Metazoa</taxon>
        <taxon>Cnidaria</taxon>
        <taxon>Anthozoa</taxon>
        <taxon>Hexacorallia</taxon>
        <taxon>Scleractinia</taxon>
        <taxon>Fungiina</taxon>
        <taxon>Poritidae</taxon>
        <taxon>Porites</taxon>
    </lineage>
</organism>
<comment type="similarity">
    <text evidence="1">Belongs to the GFP family.</text>
</comment>
<keyword evidence="5" id="KW-0472">Membrane</keyword>
<feature type="transmembrane region" description="Helical" evidence="5">
    <location>
        <begin position="199"/>
        <end position="221"/>
    </location>
</feature>
<keyword evidence="4" id="KW-0599">Photoprotein</keyword>
<comment type="caution">
    <text evidence="6">The sequence shown here is derived from an EMBL/GenBank/DDBJ whole genome shotgun (WGS) entry which is preliminary data.</text>
</comment>
<evidence type="ECO:0000256" key="5">
    <source>
        <dbReference type="SAM" id="Phobius"/>
    </source>
</evidence>
<accession>A0ABN8NCQ7</accession>
<dbReference type="InterPro" id="IPR011584">
    <property type="entry name" value="GFP-related"/>
</dbReference>
<evidence type="ECO:0000256" key="3">
    <source>
        <dbReference type="ARBA" id="ARBA00023223"/>
    </source>
</evidence>
<protein>
    <recommendedName>
        <fullName evidence="8">Fluorescent protein</fullName>
    </recommendedName>
</protein>
<evidence type="ECO:0008006" key="8">
    <source>
        <dbReference type="Google" id="ProtNLM"/>
    </source>
</evidence>
<keyword evidence="2" id="KW-0157">Chromophore</keyword>
<dbReference type="InterPro" id="IPR000786">
    <property type="entry name" value="Green_fluorescent_prot"/>
</dbReference>
<dbReference type="Proteomes" id="UP001159405">
    <property type="component" value="Unassembled WGS sequence"/>
</dbReference>
<dbReference type="Pfam" id="PF01353">
    <property type="entry name" value="GFP"/>
    <property type="match status" value="1"/>
</dbReference>
<reference evidence="6 7" key="1">
    <citation type="submission" date="2022-05" db="EMBL/GenBank/DDBJ databases">
        <authorList>
            <consortium name="Genoscope - CEA"/>
            <person name="William W."/>
        </authorList>
    </citation>
    <scope>NUCLEOTIDE SEQUENCE [LARGE SCALE GENOMIC DNA]</scope>
</reference>
<evidence type="ECO:0000313" key="7">
    <source>
        <dbReference type="Proteomes" id="UP001159405"/>
    </source>
</evidence>
<evidence type="ECO:0000313" key="6">
    <source>
        <dbReference type="EMBL" id="CAH3046066.1"/>
    </source>
</evidence>
<sequence>TNLQRQLLFKCCGLDYDDNQEATKSVIAKQMTYKVYMSGTVNGHYFEVQGDGKGKPYEGEQTVKLTVTKGGPLPFAWDILSPQSQYGSIPFTKYPEDIPDYVKQSFPEGYTWERIMNFEDGAVCTVSNDSSIQGNCFIYNVKFSGLNFPPNGPVMQKKTQGWEPNTERLYARDGMLIGNNFMALKLEGGEDCGQKLKVYAWWGFKLMVCLISDLMFCFSFVRAKKHVKMPGYHYVDRKLDVTSHNKDYTSVEQCEISIARHSLLG</sequence>
<gene>
    <name evidence="6" type="ORF">PLOB_00008339</name>
</gene>
<dbReference type="Gene3D" id="3.30.1300.40">
    <property type="match status" value="1"/>
</dbReference>
<dbReference type="InterPro" id="IPR009017">
    <property type="entry name" value="GFP"/>
</dbReference>
<dbReference type="SUPFAM" id="SSF54511">
    <property type="entry name" value="GFP-like"/>
    <property type="match status" value="1"/>
</dbReference>
<dbReference type="EMBL" id="CALNXK010000014">
    <property type="protein sequence ID" value="CAH3046066.1"/>
    <property type="molecule type" value="Genomic_DNA"/>
</dbReference>
<dbReference type="Gene3D" id="2.40.155.10">
    <property type="entry name" value="Green fluorescent protein"/>
    <property type="match status" value="2"/>
</dbReference>
<dbReference type="PRINTS" id="PR01229">
    <property type="entry name" value="GFLUORESCENT"/>
</dbReference>
<feature type="non-terminal residue" evidence="6">
    <location>
        <position position="1"/>
    </location>
</feature>
<keyword evidence="7" id="KW-1185">Reference proteome</keyword>
<keyword evidence="5" id="KW-1133">Transmembrane helix</keyword>
<keyword evidence="5" id="KW-0812">Transmembrane</keyword>
<evidence type="ECO:0000256" key="1">
    <source>
        <dbReference type="ARBA" id="ARBA00008949"/>
    </source>
</evidence>